<organism evidence="2 3">
    <name type="scientific">Heterodermia speciosa</name>
    <dbReference type="NCBI Taxonomy" id="116794"/>
    <lineage>
        <taxon>Eukaryota</taxon>
        <taxon>Fungi</taxon>
        <taxon>Dikarya</taxon>
        <taxon>Ascomycota</taxon>
        <taxon>Pezizomycotina</taxon>
        <taxon>Lecanoromycetes</taxon>
        <taxon>OSLEUM clade</taxon>
        <taxon>Lecanoromycetidae</taxon>
        <taxon>Caliciales</taxon>
        <taxon>Physciaceae</taxon>
        <taxon>Heterodermia</taxon>
    </lineage>
</organism>
<dbReference type="Pfam" id="PF12223">
    <property type="entry name" value="DUF3602"/>
    <property type="match status" value="1"/>
</dbReference>
<sequence length="127" mass="13463">MTFGRGGAGNATRPPPPSTLTTTSRLAETARSSSSQPSHIANGSKFSTGRGGSGNMHPGTDERPMFSFDEELERERLKGEQAPVYHVGRGGQGNAVNDRRDSSGSEGSSQSSRGGSREWVRNLAKKL</sequence>
<dbReference type="OrthoDB" id="5424462at2759"/>
<gene>
    <name evidence="2" type="ORF">HETSPECPRED_002255</name>
</gene>
<feature type="compositionally biased region" description="Polar residues" evidence="1">
    <location>
        <begin position="30"/>
        <end position="47"/>
    </location>
</feature>
<dbReference type="Proteomes" id="UP000664521">
    <property type="component" value="Unassembled WGS sequence"/>
</dbReference>
<keyword evidence="3" id="KW-1185">Reference proteome</keyword>
<protein>
    <submittedName>
        <fullName evidence="2">Uncharacterized protein</fullName>
    </submittedName>
</protein>
<evidence type="ECO:0000256" key="1">
    <source>
        <dbReference type="SAM" id="MobiDB-lite"/>
    </source>
</evidence>
<dbReference type="AlphaFoldDB" id="A0A8H3IIL4"/>
<dbReference type="EMBL" id="CAJPDS010000015">
    <property type="protein sequence ID" value="CAF9914979.1"/>
    <property type="molecule type" value="Genomic_DNA"/>
</dbReference>
<feature type="compositionally biased region" description="Low complexity" evidence="1">
    <location>
        <begin position="104"/>
        <end position="114"/>
    </location>
</feature>
<dbReference type="PANTHER" id="PTHR34693:SF2">
    <property type="entry name" value="DUF3602 DOMAIN-CONTAINING PROTEIN"/>
    <property type="match status" value="1"/>
</dbReference>
<evidence type="ECO:0000313" key="2">
    <source>
        <dbReference type="EMBL" id="CAF9914979.1"/>
    </source>
</evidence>
<accession>A0A8H3IIL4</accession>
<comment type="caution">
    <text evidence="2">The sequence shown here is derived from an EMBL/GenBank/DDBJ whole genome shotgun (WGS) entry which is preliminary data.</text>
</comment>
<reference evidence="2" key="1">
    <citation type="submission" date="2021-03" db="EMBL/GenBank/DDBJ databases">
        <authorList>
            <person name="Tagirdzhanova G."/>
        </authorList>
    </citation>
    <scope>NUCLEOTIDE SEQUENCE</scope>
</reference>
<proteinExistence type="predicted"/>
<evidence type="ECO:0000313" key="3">
    <source>
        <dbReference type="Proteomes" id="UP000664521"/>
    </source>
</evidence>
<dbReference type="InterPro" id="IPR022024">
    <property type="entry name" value="DUF3602"/>
</dbReference>
<dbReference type="InterPro" id="IPR053203">
    <property type="entry name" value="Cisplatin_resist-associated"/>
</dbReference>
<dbReference type="PANTHER" id="PTHR34693">
    <property type="entry name" value="PROTEIN PAR32"/>
    <property type="match status" value="1"/>
</dbReference>
<feature type="region of interest" description="Disordered" evidence="1">
    <location>
        <begin position="1"/>
        <end position="127"/>
    </location>
</feature>
<name>A0A8H3IIL4_9LECA</name>